<proteinExistence type="predicted"/>
<organism evidence="2 3">
    <name type="scientific">Ramazzottius varieornatus</name>
    <name type="common">Water bear</name>
    <name type="synonym">Tardigrade</name>
    <dbReference type="NCBI Taxonomy" id="947166"/>
    <lineage>
        <taxon>Eukaryota</taxon>
        <taxon>Metazoa</taxon>
        <taxon>Ecdysozoa</taxon>
        <taxon>Tardigrada</taxon>
        <taxon>Eutardigrada</taxon>
        <taxon>Parachela</taxon>
        <taxon>Hypsibioidea</taxon>
        <taxon>Ramazzottiidae</taxon>
        <taxon>Ramazzottius</taxon>
    </lineage>
</organism>
<gene>
    <name evidence="2" type="primary">RvY_08445-1</name>
    <name evidence="2" type="synonym">RvY_08445.1</name>
    <name evidence="2" type="ORF">RvY_08445</name>
</gene>
<sequence>MVEVLEKRTNGTGGKRYGKKSSTVLTMKTTEGNNRLKPKGIISRSEVGIACLIVEQYLEA</sequence>
<evidence type="ECO:0000313" key="3">
    <source>
        <dbReference type="Proteomes" id="UP000186922"/>
    </source>
</evidence>
<keyword evidence="3" id="KW-1185">Reference proteome</keyword>
<evidence type="ECO:0000256" key="1">
    <source>
        <dbReference type="SAM" id="MobiDB-lite"/>
    </source>
</evidence>
<reference evidence="2 3" key="1">
    <citation type="journal article" date="2016" name="Nat. Commun.">
        <title>Extremotolerant tardigrade genome and improved radiotolerance of human cultured cells by tardigrade-unique protein.</title>
        <authorList>
            <person name="Hashimoto T."/>
            <person name="Horikawa D.D."/>
            <person name="Saito Y."/>
            <person name="Kuwahara H."/>
            <person name="Kozuka-Hata H."/>
            <person name="Shin-I T."/>
            <person name="Minakuchi Y."/>
            <person name="Ohishi K."/>
            <person name="Motoyama A."/>
            <person name="Aizu T."/>
            <person name="Enomoto A."/>
            <person name="Kondo K."/>
            <person name="Tanaka S."/>
            <person name="Hara Y."/>
            <person name="Koshikawa S."/>
            <person name="Sagara H."/>
            <person name="Miura T."/>
            <person name="Yokobori S."/>
            <person name="Miyagawa K."/>
            <person name="Suzuki Y."/>
            <person name="Kubo T."/>
            <person name="Oyama M."/>
            <person name="Kohara Y."/>
            <person name="Fujiyama A."/>
            <person name="Arakawa K."/>
            <person name="Katayama T."/>
            <person name="Toyoda A."/>
            <person name="Kunieda T."/>
        </authorList>
    </citation>
    <scope>NUCLEOTIDE SEQUENCE [LARGE SCALE GENOMIC DNA]</scope>
    <source>
        <strain evidence="2 3">YOKOZUNA-1</strain>
    </source>
</reference>
<dbReference type="EMBL" id="BDGG01000004">
    <property type="protein sequence ID" value="GAU97090.1"/>
    <property type="molecule type" value="Genomic_DNA"/>
</dbReference>
<protein>
    <submittedName>
        <fullName evidence="2">Uncharacterized protein</fullName>
    </submittedName>
</protein>
<comment type="caution">
    <text evidence="2">The sequence shown here is derived from an EMBL/GenBank/DDBJ whole genome shotgun (WGS) entry which is preliminary data.</text>
</comment>
<feature type="region of interest" description="Disordered" evidence="1">
    <location>
        <begin position="1"/>
        <end position="20"/>
    </location>
</feature>
<accession>A0A1D1V857</accession>
<name>A0A1D1V857_RAMVA</name>
<dbReference type="AlphaFoldDB" id="A0A1D1V857"/>
<dbReference type="Proteomes" id="UP000186922">
    <property type="component" value="Unassembled WGS sequence"/>
</dbReference>
<evidence type="ECO:0000313" key="2">
    <source>
        <dbReference type="EMBL" id="GAU97090.1"/>
    </source>
</evidence>